<dbReference type="Gene3D" id="2.40.420.20">
    <property type="match status" value="1"/>
</dbReference>
<dbReference type="AlphaFoldDB" id="A0A6G8Q9M0"/>
<dbReference type="EMBL" id="CP045119">
    <property type="protein sequence ID" value="QIN83166.1"/>
    <property type="molecule type" value="Genomic_DNA"/>
</dbReference>
<dbReference type="PROSITE" id="PS51257">
    <property type="entry name" value="PROKAR_LIPOPROTEIN"/>
    <property type="match status" value="1"/>
</dbReference>
<keyword evidence="3" id="KW-1185">Reference proteome</keyword>
<dbReference type="RefSeq" id="WP_166176196.1">
    <property type="nucleotide sequence ID" value="NZ_CP045119.1"/>
</dbReference>
<organism evidence="2 3">
    <name type="scientific">Rubrobacter tropicus</name>
    <dbReference type="NCBI Taxonomy" id="2653851"/>
    <lineage>
        <taxon>Bacteria</taxon>
        <taxon>Bacillati</taxon>
        <taxon>Actinomycetota</taxon>
        <taxon>Rubrobacteria</taxon>
        <taxon>Rubrobacterales</taxon>
        <taxon>Rubrobacteraceae</taxon>
        <taxon>Rubrobacter</taxon>
    </lineage>
</organism>
<dbReference type="Proteomes" id="UP000501452">
    <property type="component" value="Chromosome"/>
</dbReference>
<protein>
    <submittedName>
        <fullName evidence="2">Uncharacterized protein</fullName>
    </submittedName>
</protein>
<accession>A0A6G8Q9M0</accession>
<proteinExistence type="predicted"/>
<name>A0A6G8Q9M0_9ACTN</name>
<sequence length="159" mass="16830">MILSRIDLRCGRLRTARTGLLLITAGVVSLSGCGGSSSSSYSSETASHHEPARIEPIKGTDVMRVIFSAEGAERVGLETDAVRQEGQELVVPDGAVIYDAEGNAYAYTAPKPLTFVRQEIEIDRSEGNSVMLSDGPPAGTEVVTVGTAEVYGTEFEVAH</sequence>
<gene>
    <name evidence="2" type="ORF">GBA63_11320</name>
</gene>
<feature type="compositionally biased region" description="Low complexity" evidence="1">
    <location>
        <begin position="31"/>
        <end position="43"/>
    </location>
</feature>
<evidence type="ECO:0000256" key="1">
    <source>
        <dbReference type="SAM" id="MobiDB-lite"/>
    </source>
</evidence>
<dbReference type="KEGG" id="rub:GBA63_11320"/>
<feature type="region of interest" description="Disordered" evidence="1">
    <location>
        <begin position="31"/>
        <end position="53"/>
    </location>
</feature>
<evidence type="ECO:0000313" key="2">
    <source>
        <dbReference type="EMBL" id="QIN83166.1"/>
    </source>
</evidence>
<evidence type="ECO:0000313" key="3">
    <source>
        <dbReference type="Proteomes" id="UP000501452"/>
    </source>
</evidence>
<reference evidence="2 3" key="1">
    <citation type="submission" date="2019-10" db="EMBL/GenBank/DDBJ databases">
        <title>Rubrobacter sp nov SCSIO 52090 isolated from a deep-sea sediment in the South China Sea.</title>
        <authorList>
            <person name="Chen R.W."/>
        </authorList>
    </citation>
    <scope>NUCLEOTIDE SEQUENCE [LARGE SCALE GENOMIC DNA]</scope>
    <source>
        <strain evidence="2 3">SCSIO 52909</strain>
    </source>
</reference>